<evidence type="ECO:0000313" key="3">
    <source>
        <dbReference type="EMBL" id="SDP95417.1"/>
    </source>
</evidence>
<keyword evidence="4" id="KW-1185">Reference proteome</keyword>
<evidence type="ECO:0000313" key="4">
    <source>
        <dbReference type="Proteomes" id="UP000199159"/>
    </source>
</evidence>
<dbReference type="PIRSF" id="PIRSF026631">
    <property type="entry name" value="UCP026631"/>
    <property type="match status" value="1"/>
</dbReference>
<dbReference type="EMBL" id="FNJU01000018">
    <property type="protein sequence ID" value="SDP95417.1"/>
    <property type="molecule type" value="Genomic_DNA"/>
</dbReference>
<dbReference type="Proteomes" id="UP000199159">
    <property type="component" value="Unassembled WGS sequence"/>
</dbReference>
<dbReference type="AlphaFoldDB" id="A0A1H0WXK9"/>
<keyword evidence="1" id="KW-1133">Transmembrane helix</keyword>
<feature type="domain" description="YdbS-like PH" evidence="2">
    <location>
        <begin position="406"/>
        <end position="476"/>
    </location>
</feature>
<feature type="transmembrane region" description="Helical" evidence="1">
    <location>
        <begin position="174"/>
        <end position="195"/>
    </location>
</feature>
<dbReference type="Pfam" id="PF03703">
    <property type="entry name" value="bPH_2"/>
    <property type="match status" value="3"/>
</dbReference>
<feature type="transmembrane region" description="Helical" evidence="1">
    <location>
        <begin position="46"/>
        <end position="67"/>
    </location>
</feature>
<sequence>MMYSPKRMHPIAAVITFIHRIRELIIPLLFFIFIGGRDVSPLVDLLQVIGLILLFLGLLISGFLHWYRFTYRIEEGEFRIEYGVFVRKKRYIPIERVQTIDVTSGVIQRLFKVVKVQVQTAGGGLEPEAVLTAITEEEAEKLQSLIKISSKNQNQESIEEKGSTVVYKMSQKELLISATTSGGIGIVLSGLIAIFTQVDELIPYDRVFEGLNDFVQLNMVIYFILLLFIFLVLAWLIGMLIIVFRFANFSVEKLEQELVVTQGLFEKRKLTIPLKKIQGVRIVENPFRQFLGYATVYLENAGGSIEDKGEGFSTILFPLIKKSDLANRIEQFIPDYNEEIKFIPAPRGSLIRYVLRAILPAILFIFPIMIFFQPWGYWSLLILPLALLLGYIRYRDVGIGLGGQEQHLGLRYRLFSRVTVILKKKRIQSLQQHQSLFQGRNSVATLQASIKSSVTGKSFKVVDLSESDTQSVFTWYSKK</sequence>
<dbReference type="InterPro" id="IPR014529">
    <property type="entry name" value="UCP026631"/>
</dbReference>
<evidence type="ECO:0000256" key="1">
    <source>
        <dbReference type="SAM" id="Phobius"/>
    </source>
</evidence>
<keyword evidence="1" id="KW-0812">Transmembrane</keyword>
<keyword evidence="1" id="KW-0472">Membrane</keyword>
<feature type="transmembrane region" description="Helical" evidence="1">
    <location>
        <begin position="353"/>
        <end position="371"/>
    </location>
</feature>
<accession>A0A1H0WXK9</accession>
<dbReference type="PANTHER" id="PTHR34473">
    <property type="entry name" value="UPF0699 TRANSMEMBRANE PROTEIN YDBS"/>
    <property type="match status" value="1"/>
</dbReference>
<feature type="domain" description="YdbS-like PH" evidence="2">
    <location>
        <begin position="255"/>
        <end position="322"/>
    </location>
</feature>
<feature type="domain" description="YdbS-like PH" evidence="2">
    <location>
        <begin position="66"/>
        <end position="145"/>
    </location>
</feature>
<feature type="transmembrane region" description="Helical" evidence="1">
    <location>
        <begin position="220"/>
        <end position="244"/>
    </location>
</feature>
<dbReference type="STRING" id="930152.SAMN05216565_11854"/>
<gene>
    <name evidence="3" type="ORF">SAMN05216565_11854</name>
</gene>
<reference evidence="4" key="1">
    <citation type="submission" date="2016-10" db="EMBL/GenBank/DDBJ databases">
        <authorList>
            <person name="Varghese N."/>
            <person name="Submissions S."/>
        </authorList>
    </citation>
    <scope>NUCLEOTIDE SEQUENCE [LARGE SCALE GENOMIC DNA]</scope>
    <source>
        <strain evidence="4">IBRC-M10078</strain>
    </source>
</reference>
<dbReference type="InterPro" id="IPR005182">
    <property type="entry name" value="YdbS-like_PH"/>
</dbReference>
<organism evidence="3 4">
    <name type="scientific">Litchfieldia salsa</name>
    <dbReference type="NCBI Taxonomy" id="930152"/>
    <lineage>
        <taxon>Bacteria</taxon>
        <taxon>Bacillati</taxon>
        <taxon>Bacillota</taxon>
        <taxon>Bacilli</taxon>
        <taxon>Bacillales</taxon>
        <taxon>Bacillaceae</taxon>
        <taxon>Litchfieldia</taxon>
    </lineage>
</organism>
<feature type="transmembrane region" description="Helical" evidence="1">
    <location>
        <begin position="377"/>
        <end position="394"/>
    </location>
</feature>
<feature type="transmembrane region" description="Helical" evidence="1">
    <location>
        <begin position="12"/>
        <end position="34"/>
    </location>
</feature>
<name>A0A1H0WXK9_9BACI</name>
<evidence type="ECO:0000259" key="2">
    <source>
        <dbReference type="Pfam" id="PF03703"/>
    </source>
</evidence>
<protein>
    <submittedName>
        <fullName evidence="3">Putative membrane protein</fullName>
    </submittedName>
</protein>
<proteinExistence type="predicted"/>
<dbReference type="PANTHER" id="PTHR34473:SF2">
    <property type="entry name" value="UPF0699 TRANSMEMBRANE PROTEIN YDBT"/>
    <property type="match status" value="1"/>
</dbReference>